<evidence type="ECO:0000256" key="1">
    <source>
        <dbReference type="ARBA" id="ARBA00004496"/>
    </source>
</evidence>
<dbReference type="FunFam" id="2.40.50.90:FF:000001">
    <property type="entry name" value="Staphylococcal nuclease domain-containing protein"/>
    <property type="match status" value="1"/>
</dbReference>
<sequence length="902" mass="100116">MTSFPNAGFALIKSIISGDSVILRGKATNGPPPELILSLSNINAPRLGNKSVEEEAYAYESREYLRNLLVGKQVKYKLEYASPNRQFGSLEIQHPIDGETDIARILAKNGFAKVKQADGKRIPSEEQEYLLGLEEYAKAKRLGIWSDEPYTLRQIAYNFERDPRQLLDKYKNAPIDAIVEQVRDGSTLRVVAYIDSVHQYLTVQISGIKAPVYRKDIPGVPDLIEPLAEEAKYFTEVRLLQRSVKILLESYSGQGQGLAFFATILHPAGNIAELLLSEGYAKILDWNLASVTNPEKYKACEAAAKAKQLRLWKGFVKTATNTNNFQAVVTKIIGPDLINVEVGGKERKIGFSSIRGPKRQKNEQDFDIGYYLDAVEYLRARLIGQKVTVKIDYVKPAEGEYEKRDCATVLKGEVNIAEMLVTRGYASVIKHKKDDHNRSSAYDKLLEAEEKAIAASKGIHSTKDAPVHRIIDASENAAKAKNYLAQLQRGGKLKCVVEYVASGSRFRIYVPSQNLRLTLVLSGIRTPKAGKAENQKSEPYGNEAAAFANSRLFQRDVEVAIEGVDKVGGFIGTLFVPAHSGPSANYAQLILEQGLATVHEYSASQSPFANQLMDAESSAKAARKNIWTDYDPASEAAEEVSTLQVTEAKITEVMVTEVSSTGNFFVQLSGPELKKLESLMTEFAHYHSGAGQQLIAPFTPKVGEYCSAQFTADKQWYRARVRKINGANSYNIWYIDYGNSETVPGSRLRPLPSQFSVTLLKPQAVEAQLAYIDFPTEESDYLQDAVSEFCSIISGQTLFAKIIAVNNTPTGPVQSVLLYVKKPAGSKITSVNQQLIECSLAYVSKVHSKRYLREQREKLKNKAALLSKTAPTDLDLLMDAQELAKKSRSNIWRYGDFTEDDD</sequence>
<dbReference type="GO" id="GO:0004518">
    <property type="term" value="F:nuclease activity"/>
    <property type="evidence" value="ECO:0007669"/>
    <property type="project" value="TreeGrafter"/>
</dbReference>
<dbReference type="GO" id="GO:0005634">
    <property type="term" value="C:nucleus"/>
    <property type="evidence" value="ECO:0007669"/>
    <property type="project" value="TreeGrafter"/>
</dbReference>
<dbReference type="PROSITE" id="PS50304">
    <property type="entry name" value="TUDOR"/>
    <property type="match status" value="1"/>
</dbReference>
<dbReference type="Gene3D" id="2.40.50.90">
    <property type="match status" value="5"/>
</dbReference>
<protein>
    <recommendedName>
        <fullName evidence="9">Staphylococcal nuclease domain-containing protein</fullName>
    </recommendedName>
</protein>
<proteinExistence type="predicted"/>
<evidence type="ECO:0000313" key="7">
    <source>
        <dbReference type="EMBL" id="KAJ3254557.1"/>
    </source>
</evidence>
<dbReference type="Pfam" id="PF00565">
    <property type="entry name" value="SNase"/>
    <property type="match status" value="4"/>
</dbReference>
<evidence type="ECO:0008006" key="9">
    <source>
        <dbReference type="Google" id="ProtNLM"/>
    </source>
</evidence>
<keyword evidence="8" id="KW-1185">Reference proteome</keyword>
<dbReference type="SMART" id="SM00318">
    <property type="entry name" value="SNc"/>
    <property type="match status" value="4"/>
</dbReference>
<evidence type="ECO:0000313" key="8">
    <source>
        <dbReference type="Proteomes" id="UP001210925"/>
    </source>
</evidence>
<evidence type="ECO:0000256" key="2">
    <source>
        <dbReference type="ARBA" id="ARBA00022490"/>
    </source>
</evidence>
<name>A0AAD5Y248_9FUNG</name>
<dbReference type="GO" id="GO:0031047">
    <property type="term" value="P:regulatory ncRNA-mediated gene silencing"/>
    <property type="evidence" value="ECO:0007669"/>
    <property type="project" value="UniProtKB-UniRule"/>
</dbReference>
<feature type="domain" description="TNase-like" evidence="6">
    <location>
        <begin position="6"/>
        <end position="147"/>
    </location>
</feature>
<dbReference type="AlphaFoldDB" id="A0AAD5Y248"/>
<feature type="domain" description="TNase-like" evidence="6">
    <location>
        <begin position="323"/>
        <end position="462"/>
    </location>
</feature>
<dbReference type="GO" id="GO:0006402">
    <property type="term" value="P:mRNA catabolic process"/>
    <property type="evidence" value="ECO:0007669"/>
    <property type="project" value="UniProtKB-UniRule"/>
</dbReference>
<dbReference type="GO" id="GO:0005829">
    <property type="term" value="C:cytosol"/>
    <property type="evidence" value="ECO:0007669"/>
    <property type="project" value="UniProtKB-UniRule"/>
</dbReference>
<comment type="subcellular location">
    <subcellularLocation>
        <location evidence="1 4">Cytoplasm</location>
    </subcellularLocation>
</comment>
<feature type="domain" description="TNase-like" evidence="6">
    <location>
        <begin position="173"/>
        <end position="314"/>
    </location>
</feature>
<dbReference type="EMBL" id="JADGKB010000083">
    <property type="protein sequence ID" value="KAJ3254557.1"/>
    <property type="molecule type" value="Genomic_DNA"/>
</dbReference>
<dbReference type="InterPro" id="IPR016685">
    <property type="entry name" value="Silence_cplx_Nase-comp_TudorSN"/>
</dbReference>
<dbReference type="PROSITE" id="PS50830">
    <property type="entry name" value="TNASE_3"/>
    <property type="match status" value="4"/>
</dbReference>
<dbReference type="SUPFAM" id="SSF50199">
    <property type="entry name" value="Staphylococcal nuclease"/>
    <property type="match status" value="5"/>
</dbReference>
<dbReference type="PANTHER" id="PTHR12302:SF2">
    <property type="entry name" value="STAPHYLOCOCCAL NUCLEASE DOMAIN-CONTAINING PROTEIN 1"/>
    <property type="match status" value="1"/>
</dbReference>
<dbReference type="SMART" id="SM00333">
    <property type="entry name" value="TUDOR"/>
    <property type="match status" value="1"/>
</dbReference>
<evidence type="ECO:0000259" key="6">
    <source>
        <dbReference type="PROSITE" id="PS50830"/>
    </source>
</evidence>
<dbReference type="Pfam" id="PF00567">
    <property type="entry name" value="TUDOR"/>
    <property type="match status" value="1"/>
</dbReference>
<dbReference type="GO" id="GO:0031332">
    <property type="term" value="C:RNAi effector complex"/>
    <property type="evidence" value="ECO:0007669"/>
    <property type="project" value="InterPro"/>
</dbReference>
<dbReference type="InterPro" id="IPR035437">
    <property type="entry name" value="SNase_OB-fold_sf"/>
</dbReference>
<feature type="domain" description="Tudor" evidence="5">
    <location>
        <begin position="699"/>
        <end position="758"/>
    </location>
</feature>
<organism evidence="7 8">
    <name type="scientific">Boothiomyces macroporosus</name>
    <dbReference type="NCBI Taxonomy" id="261099"/>
    <lineage>
        <taxon>Eukaryota</taxon>
        <taxon>Fungi</taxon>
        <taxon>Fungi incertae sedis</taxon>
        <taxon>Chytridiomycota</taxon>
        <taxon>Chytridiomycota incertae sedis</taxon>
        <taxon>Chytridiomycetes</taxon>
        <taxon>Rhizophydiales</taxon>
        <taxon>Terramycetaceae</taxon>
        <taxon>Boothiomyces</taxon>
    </lineage>
</organism>
<dbReference type="Proteomes" id="UP001210925">
    <property type="component" value="Unassembled WGS sequence"/>
</dbReference>
<dbReference type="InterPro" id="IPR016071">
    <property type="entry name" value="Staphylococal_nuclease_OB-fold"/>
</dbReference>
<accession>A0AAD5Y248</accession>
<dbReference type="Gene3D" id="2.30.30.140">
    <property type="match status" value="1"/>
</dbReference>
<dbReference type="PIRSF" id="PIRSF017179">
    <property type="entry name" value="RISC-Tudor-SN"/>
    <property type="match status" value="1"/>
</dbReference>
<evidence type="ECO:0000256" key="4">
    <source>
        <dbReference type="PIRNR" id="PIRNR017179"/>
    </source>
</evidence>
<keyword evidence="2 4" id="KW-0963">Cytoplasm</keyword>
<dbReference type="PANTHER" id="PTHR12302">
    <property type="entry name" value="EBNA2 BINDING PROTEIN P100"/>
    <property type="match status" value="1"/>
</dbReference>
<dbReference type="InterPro" id="IPR002999">
    <property type="entry name" value="Tudor"/>
</dbReference>
<gene>
    <name evidence="7" type="ORF">HK103_007111</name>
</gene>
<dbReference type="SUPFAM" id="SSF63748">
    <property type="entry name" value="Tudor/PWWP/MBT"/>
    <property type="match status" value="1"/>
</dbReference>
<dbReference type="FunFam" id="2.40.50.90:FF:000002">
    <property type="entry name" value="Staphylococcal nuclease domain-containing protein"/>
    <property type="match status" value="1"/>
</dbReference>
<keyword evidence="3" id="KW-0677">Repeat</keyword>
<reference evidence="7" key="1">
    <citation type="submission" date="2020-05" db="EMBL/GenBank/DDBJ databases">
        <title>Phylogenomic resolution of chytrid fungi.</title>
        <authorList>
            <person name="Stajich J.E."/>
            <person name="Amses K."/>
            <person name="Simmons R."/>
            <person name="Seto K."/>
            <person name="Myers J."/>
            <person name="Bonds A."/>
            <person name="Quandt C.A."/>
            <person name="Barry K."/>
            <person name="Liu P."/>
            <person name="Grigoriev I."/>
            <person name="Longcore J.E."/>
            <person name="James T.Y."/>
        </authorList>
    </citation>
    <scope>NUCLEOTIDE SEQUENCE</scope>
    <source>
        <strain evidence="7">PLAUS21</strain>
    </source>
</reference>
<evidence type="ECO:0000259" key="5">
    <source>
        <dbReference type="PROSITE" id="PS50304"/>
    </source>
</evidence>
<dbReference type="GO" id="GO:0003723">
    <property type="term" value="F:RNA binding"/>
    <property type="evidence" value="ECO:0007669"/>
    <property type="project" value="UniProtKB-UniRule"/>
</dbReference>
<comment type="caution">
    <text evidence="7">The sequence shown here is derived from an EMBL/GenBank/DDBJ whole genome shotgun (WGS) entry which is preliminary data.</text>
</comment>
<evidence type="ECO:0000256" key="3">
    <source>
        <dbReference type="ARBA" id="ARBA00022737"/>
    </source>
</evidence>
<dbReference type="FunFam" id="2.30.30.140:FF:000018">
    <property type="entry name" value="Serine/threonine-protein kinase 31"/>
    <property type="match status" value="1"/>
</dbReference>
<feature type="domain" description="TNase-like" evidence="6">
    <location>
        <begin position="491"/>
        <end position="629"/>
    </location>
</feature>